<dbReference type="EMBL" id="CP008889">
    <property type="protein sequence ID" value="AIF40929.1"/>
    <property type="molecule type" value="Genomic_DNA"/>
</dbReference>
<reference evidence="1 2" key="1">
    <citation type="submission" date="2014-07" db="EMBL/GenBank/DDBJ databases">
        <title>Genome Sequencing of Dermacoccus nishinomiyaensis.</title>
        <authorList>
            <person name="Hong K.W."/>
            <person name="Chan K.G."/>
        </authorList>
    </citation>
    <scope>NUCLEOTIDE SEQUENCE [LARGE SCALE GENOMIC DNA]</scope>
    <source>
        <strain evidence="1 2">M25</strain>
    </source>
</reference>
<protein>
    <submittedName>
        <fullName evidence="1">Uncharacterized protein</fullName>
    </submittedName>
</protein>
<keyword evidence="2" id="KW-1185">Reference proteome</keyword>
<dbReference type="Gene3D" id="3.40.50.300">
    <property type="entry name" value="P-loop containing nucleotide triphosphate hydrolases"/>
    <property type="match status" value="1"/>
</dbReference>
<dbReference type="KEGG" id="dni:HX89_08235"/>
<dbReference type="HOGENOM" id="CLU_087906_2_0_11"/>
<name>A0A075JGB0_9MICO</name>
<dbReference type="eggNOG" id="COG0572">
    <property type="taxonomic scope" value="Bacteria"/>
</dbReference>
<proteinExistence type="predicted"/>
<accession>A0A075JGB0</accession>
<evidence type="ECO:0000313" key="2">
    <source>
        <dbReference type="Proteomes" id="UP000027986"/>
    </source>
</evidence>
<sequence>MTRPRWLVTIDGRSGSGKTQLAGALHDRHADAQIVHLDDLYRDWDGLSAGLVRARHIAEQWSRHNASTYLPTHWPGTAARGRVTVTPDRPLIVEGVGATWVGRSLAHAALWLEAERETRRRRALERDGETFVPYWLAWELQEDAWFAAHPPRPDALVPVPDDPIRG</sequence>
<evidence type="ECO:0000313" key="1">
    <source>
        <dbReference type="EMBL" id="AIF40929.1"/>
    </source>
</evidence>
<organism evidence="1 2">
    <name type="scientific">Dermacoccus nishinomiyaensis</name>
    <dbReference type="NCBI Taxonomy" id="1274"/>
    <lineage>
        <taxon>Bacteria</taxon>
        <taxon>Bacillati</taxon>
        <taxon>Actinomycetota</taxon>
        <taxon>Actinomycetes</taxon>
        <taxon>Micrococcales</taxon>
        <taxon>Dermacoccaceae</taxon>
        <taxon>Dermacoccus</taxon>
    </lineage>
</organism>
<dbReference type="SUPFAM" id="SSF52540">
    <property type="entry name" value="P-loop containing nucleoside triphosphate hydrolases"/>
    <property type="match status" value="1"/>
</dbReference>
<dbReference type="Pfam" id="PF13238">
    <property type="entry name" value="AAA_18"/>
    <property type="match status" value="1"/>
</dbReference>
<dbReference type="Proteomes" id="UP000027986">
    <property type="component" value="Chromosome"/>
</dbReference>
<gene>
    <name evidence="1" type="ORF">HX89_08235</name>
</gene>
<dbReference type="InterPro" id="IPR027417">
    <property type="entry name" value="P-loop_NTPase"/>
</dbReference>
<dbReference type="AlphaFoldDB" id="A0A075JGB0"/>